<dbReference type="InterPro" id="IPR051454">
    <property type="entry name" value="RNA/ubiquinone_mod_enzymes"/>
</dbReference>
<dbReference type="InterPro" id="IPR001539">
    <property type="entry name" value="Peptidase_U32"/>
</dbReference>
<protein>
    <submittedName>
        <fullName evidence="1">U32 family peptidase</fullName>
    </submittedName>
</protein>
<dbReference type="PANTHER" id="PTHR30217:SF7">
    <property type="entry name" value="TRNA HYDROXYLATION PROTEIN P2"/>
    <property type="match status" value="1"/>
</dbReference>
<proteinExistence type="predicted"/>
<dbReference type="AlphaFoldDB" id="A0A927BPW9"/>
<reference evidence="1" key="1">
    <citation type="submission" date="2020-09" db="EMBL/GenBank/DDBJ databases">
        <title>A novel bacterium of genus Paenibacillus, isolated from South China Sea.</title>
        <authorList>
            <person name="Huang H."/>
            <person name="Mo K."/>
            <person name="Hu Y."/>
        </authorList>
    </citation>
    <scope>NUCLEOTIDE SEQUENCE</scope>
    <source>
        <strain evidence="1">IB182496</strain>
    </source>
</reference>
<sequence length="318" mass="34828">MSTHTGAYRPELLATAGSLAELERLIDAGADAFVLGEPRYAMRLPGAFDPQAMADACRLAHARGVRIYAAVNNLIDNKAADALDAYISGVARAGVDAIVFGDPAVLVQAKAQAPQLALHWSAEMTSTNYATADFWGRRGATRVVAARELNMEELLELKRKSALQVEVQVHGMTNIYHSKRSLLSSYADYRSRAGHGAAQLETGSERGLYLIEPERPEERFPIYEDAGGTHIMSADDICLLECLDELLEGGIDSFKIDGLLHSEAYNEAVVRAYRTAIDAYCADPAAYRFDESLLDGIRALQDPGRELSFGFMFKEQVY</sequence>
<dbReference type="PANTHER" id="PTHR30217">
    <property type="entry name" value="PEPTIDASE U32 FAMILY"/>
    <property type="match status" value="1"/>
</dbReference>
<dbReference type="EMBL" id="JACXIZ010000011">
    <property type="protein sequence ID" value="MBD2844541.1"/>
    <property type="molecule type" value="Genomic_DNA"/>
</dbReference>
<dbReference type="RefSeq" id="WP_190915306.1">
    <property type="nucleotide sequence ID" value="NZ_JACXIZ010000011.1"/>
</dbReference>
<accession>A0A927BPW9</accession>
<comment type="caution">
    <text evidence="1">The sequence shown here is derived from an EMBL/GenBank/DDBJ whole genome shotgun (WGS) entry which is preliminary data.</text>
</comment>
<dbReference type="Proteomes" id="UP000621560">
    <property type="component" value="Unassembled WGS sequence"/>
</dbReference>
<organism evidence="1 2">
    <name type="scientific">Paenibacillus sabuli</name>
    <dbReference type="NCBI Taxonomy" id="2772509"/>
    <lineage>
        <taxon>Bacteria</taxon>
        <taxon>Bacillati</taxon>
        <taxon>Bacillota</taxon>
        <taxon>Bacilli</taxon>
        <taxon>Bacillales</taxon>
        <taxon>Paenibacillaceae</taxon>
        <taxon>Paenibacillus</taxon>
    </lineage>
</organism>
<gene>
    <name evidence="1" type="ORF">IDH44_05015</name>
</gene>
<keyword evidence="2" id="KW-1185">Reference proteome</keyword>
<dbReference type="Pfam" id="PF01136">
    <property type="entry name" value="Peptidase_U32"/>
    <property type="match status" value="1"/>
</dbReference>
<evidence type="ECO:0000313" key="2">
    <source>
        <dbReference type="Proteomes" id="UP000621560"/>
    </source>
</evidence>
<name>A0A927BPW9_9BACL</name>
<evidence type="ECO:0000313" key="1">
    <source>
        <dbReference type="EMBL" id="MBD2844541.1"/>
    </source>
</evidence>